<dbReference type="InterPro" id="IPR046357">
    <property type="entry name" value="PPIase_dom_sf"/>
</dbReference>
<dbReference type="PANTHER" id="PTHR47861:SF3">
    <property type="entry name" value="FKBP-TYPE PEPTIDYL-PROLYL CIS-TRANS ISOMERASE SLYD"/>
    <property type="match status" value="1"/>
</dbReference>
<dbReference type="Proteomes" id="UP000269883">
    <property type="component" value="Chromosome"/>
</dbReference>
<dbReference type="EC" id="5.2.1.8" evidence="10"/>
<dbReference type="PANTHER" id="PTHR47861">
    <property type="entry name" value="FKBP-TYPE PEPTIDYL-PROLYL CIS-TRANS ISOMERASE SLYD"/>
    <property type="match status" value="1"/>
</dbReference>
<evidence type="ECO:0000256" key="9">
    <source>
        <dbReference type="PROSITE-ProRule" id="PRU00277"/>
    </source>
</evidence>
<comment type="catalytic activity">
    <reaction evidence="1 9 10">
        <text>[protein]-peptidylproline (omega=180) = [protein]-peptidylproline (omega=0)</text>
        <dbReference type="Rhea" id="RHEA:16237"/>
        <dbReference type="Rhea" id="RHEA-COMP:10747"/>
        <dbReference type="Rhea" id="RHEA-COMP:10748"/>
        <dbReference type="ChEBI" id="CHEBI:83833"/>
        <dbReference type="ChEBI" id="CHEBI:83834"/>
        <dbReference type="EC" id="5.2.1.8"/>
    </reaction>
</comment>
<dbReference type="SUPFAM" id="SSF54534">
    <property type="entry name" value="FKBP-like"/>
    <property type="match status" value="1"/>
</dbReference>
<evidence type="ECO:0000256" key="4">
    <source>
        <dbReference type="ARBA" id="ARBA00022490"/>
    </source>
</evidence>
<accession>A0A2Z6AZU3</accession>
<dbReference type="InterPro" id="IPR001179">
    <property type="entry name" value="PPIase_FKBP_dom"/>
</dbReference>
<proteinExistence type="inferred from homology"/>
<dbReference type="GO" id="GO:0005737">
    <property type="term" value="C:cytoplasm"/>
    <property type="evidence" value="ECO:0007669"/>
    <property type="project" value="UniProtKB-SubCell"/>
</dbReference>
<dbReference type="RefSeq" id="WP_126379093.1">
    <property type="nucleotide sequence ID" value="NZ_AP017378.1"/>
</dbReference>
<evidence type="ECO:0000256" key="5">
    <source>
        <dbReference type="ARBA" id="ARBA00023110"/>
    </source>
</evidence>
<protein>
    <recommendedName>
        <fullName evidence="10">Peptidyl-prolyl cis-trans isomerase</fullName>
        <ecNumber evidence="10">5.2.1.8</ecNumber>
    </recommendedName>
</protein>
<dbReference type="EMBL" id="AP017378">
    <property type="protein sequence ID" value="BBD08738.1"/>
    <property type="molecule type" value="Genomic_DNA"/>
</dbReference>
<evidence type="ECO:0000256" key="1">
    <source>
        <dbReference type="ARBA" id="ARBA00000971"/>
    </source>
</evidence>
<feature type="domain" description="PPIase FKBP-type" evidence="11">
    <location>
        <begin position="7"/>
        <end position="101"/>
    </location>
</feature>
<evidence type="ECO:0000256" key="2">
    <source>
        <dbReference type="ARBA" id="ARBA00004496"/>
    </source>
</evidence>
<evidence type="ECO:0000259" key="11">
    <source>
        <dbReference type="PROSITE" id="PS50059"/>
    </source>
</evidence>
<gene>
    <name evidence="12" type="ORF">DFE_2012</name>
</gene>
<comment type="subcellular location">
    <subcellularLocation>
        <location evidence="2">Cytoplasm</location>
    </subcellularLocation>
</comment>
<sequence length="144" mass="15638">MAPAKSGDTVRIHYTGKLEDGHVFDSSIERDEPFEFTLGSGNVIPGFDKAVTGMDAGEKKTFTIPVAEAYGERNAEMVFEFPKTELPGEVDPEAGMVLEAQGEDGGQYRLTVTEVNEDTVTLDGNHPLAGKDLTFEIELLEIAE</sequence>
<keyword evidence="13" id="KW-1185">Reference proteome</keyword>
<reference evidence="12 13" key="1">
    <citation type="journal article" date="2018" name="Sci. Adv.">
        <title>Multi-heme cytochromes provide a pathway for survival in energy-limited environments.</title>
        <authorList>
            <person name="Deng X."/>
            <person name="Dohmae N."/>
            <person name="Nealson K.H."/>
            <person name="Hashimoto K."/>
            <person name="Okamoto A."/>
        </authorList>
    </citation>
    <scope>NUCLEOTIDE SEQUENCE [LARGE SCALE GENOMIC DNA]</scope>
    <source>
        <strain evidence="12 13">IS5</strain>
    </source>
</reference>
<evidence type="ECO:0000313" key="12">
    <source>
        <dbReference type="EMBL" id="BBD08738.1"/>
    </source>
</evidence>
<dbReference type="AlphaFoldDB" id="A0A2Z6AZU3"/>
<evidence type="ECO:0000256" key="10">
    <source>
        <dbReference type="RuleBase" id="RU003915"/>
    </source>
</evidence>
<evidence type="ECO:0000256" key="7">
    <source>
        <dbReference type="ARBA" id="ARBA00023235"/>
    </source>
</evidence>
<dbReference type="GO" id="GO:0003755">
    <property type="term" value="F:peptidyl-prolyl cis-trans isomerase activity"/>
    <property type="evidence" value="ECO:0007669"/>
    <property type="project" value="UniProtKB-UniRule"/>
</dbReference>
<evidence type="ECO:0000313" key="13">
    <source>
        <dbReference type="Proteomes" id="UP000269883"/>
    </source>
</evidence>
<evidence type="ECO:0000256" key="8">
    <source>
        <dbReference type="ARBA" id="ARBA00037071"/>
    </source>
</evidence>
<dbReference type="KEGG" id="dfl:DFE_2012"/>
<keyword evidence="6" id="KW-0143">Chaperone</keyword>
<organism evidence="12 13">
    <name type="scientific">Desulfovibrio ferrophilus</name>
    <dbReference type="NCBI Taxonomy" id="241368"/>
    <lineage>
        <taxon>Bacteria</taxon>
        <taxon>Pseudomonadati</taxon>
        <taxon>Thermodesulfobacteriota</taxon>
        <taxon>Desulfovibrionia</taxon>
        <taxon>Desulfovibrionales</taxon>
        <taxon>Desulfovibrionaceae</taxon>
        <taxon>Desulfovibrio</taxon>
    </lineage>
</organism>
<keyword evidence="7 9" id="KW-0413">Isomerase</keyword>
<name>A0A2Z6AZU3_9BACT</name>
<dbReference type="GO" id="GO:0042026">
    <property type="term" value="P:protein refolding"/>
    <property type="evidence" value="ECO:0007669"/>
    <property type="project" value="UniProtKB-ARBA"/>
</dbReference>
<dbReference type="Gene3D" id="3.10.50.40">
    <property type="match status" value="1"/>
</dbReference>
<comment type="similarity">
    <text evidence="3 10">Belongs to the FKBP-type PPIase family.</text>
</comment>
<evidence type="ECO:0000256" key="6">
    <source>
        <dbReference type="ARBA" id="ARBA00023186"/>
    </source>
</evidence>
<keyword evidence="4" id="KW-0963">Cytoplasm</keyword>
<comment type="function">
    <text evidence="8">Also involved in hydrogenase metallocenter assembly, probably by participating in the nickel insertion step. This function in hydrogenase biosynthesis requires chaperone activity and the presence of the metal-binding domain, but not PPIase activity.</text>
</comment>
<evidence type="ECO:0000256" key="3">
    <source>
        <dbReference type="ARBA" id="ARBA00006577"/>
    </source>
</evidence>
<dbReference type="Pfam" id="PF00254">
    <property type="entry name" value="FKBP_C"/>
    <property type="match status" value="1"/>
</dbReference>
<dbReference type="OrthoDB" id="9808891at2"/>
<dbReference type="PROSITE" id="PS50059">
    <property type="entry name" value="FKBP_PPIASE"/>
    <property type="match status" value="1"/>
</dbReference>
<keyword evidence="5 9" id="KW-0697">Rotamase</keyword>